<keyword evidence="1 11" id="KW-0813">Transport</keyword>
<dbReference type="InterPro" id="IPR019775">
    <property type="entry name" value="WD40_repeat_CS"/>
</dbReference>
<dbReference type="STRING" id="27349.A0A0L6V997"/>
<dbReference type="GO" id="GO:0000922">
    <property type="term" value="C:spindle pole"/>
    <property type="evidence" value="ECO:0007669"/>
    <property type="project" value="UniProtKB-SubCell"/>
</dbReference>
<keyword evidence="5 11" id="KW-0493">Microtubule</keyword>
<feature type="region of interest" description="Disordered" evidence="13">
    <location>
        <begin position="89"/>
        <end position="108"/>
    </location>
</feature>
<protein>
    <recommendedName>
        <fullName evidence="11">Nuclear distribution protein PAC1</fullName>
    </recommendedName>
    <alternativeName>
        <fullName evidence="11">Lissencephaly-1 homolog</fullName>
        <shortName evidence="11">LIS-1</shortName>
    </alternativeName>
    <alternativeName>
        <fullName evidence="11">nudF homolog</fullName>
    </alternativeName>
</protein>
<dbReference type="PROSITE" id="PS50294">
    <property type="entry name" value="WD_REPEATS_REGION"/>
    <property type="match status" value="3"/>
</dbReference>
<dbReference type="Pfam" id="PF00400">
    <property type="entry name" value="WD40"/>
    <property type="match status" value="5"/>
</dbReference>
<dbReference type="GO" id="GO:0070840">
    <property type="term" value="F:dynein complex binding"/>
    <property type="evidence" value="ECO:0007669"/>
    <property type="project" value="UniProtKB-UniRule"/>
</dbReference>
<dbReference type="HAMAP" id="MF_03141">
    <property type="entry name" value="lis1"/>
    <property type="match status" value="1"/>
</dbReference>
<dbReference type="PROSITE" id="PS50896">
    <property type="entry name" value="LISH"/>
    <property type="match status" value="1"/>
</dbReference>
<dbReference type="GO" id="GO:0005874">
    <property type="term" value="C:microtubule"/>
    <property type="evidence" value="ECO:0007669"/>
    <property type="project" value="UniProtKB-KW"/>
</dbReference>
<dbReference type="SUPFAM" id="SSF50978">
    <property type="entry name" value="WD40 repeat-like"/>
    <property type="match status" value="1"/>
</dbReference>
<dbReference type="FunFam" id="1.20.960.30:FF:000002">
    <property type="entry name" value="Platelet-activating factor acetylhydrolase ib"/>
    <property type="match status" value="1"/>
</dbReference>
<evidence type="ECO:0000256" key="6">
    <source>
        <dbReference type="ARBA" id="ARBA00022737"/>
    </source>
</evidence>
<dbReference type="VEuPathDB" id="FungiDB:VP01_2183g2"/>
<feature type="compositionally biased region" description="Polar residues" evidence="13">
    <location>
        <begin position="465"/>
        <end position="481"/>
    </location>
</feature>
<gene>
    <name evidence="11 15" type="primary">PAC1</name>
    <name evidence="11" type="synonym">LIS1</name>
    <name evidence="15" type="ORF">VP01_2183g2</name>
</gene>
<evidence type="ECO:0000256" key="5">
    <source>
        <dbReference type="ARBA" id="ARBA00022701"/>
    </source>
</evidence>
<feature type="repeat" description="WD" evidence="12">
    <location>
        <begin position="231"/>
        <end position="272"/>
    </location>
</feature>
<evidence type="ECO:0000256" key="12">
    <source>
        <dbReference type="PROSITE-ProRule" id="PRU00221"/>
    </source>
</evidence>
<evidence type="ECO:0000256" key="10">
    <source>
        <dbReference type="ARBA" id="ARBA00023306"/>
    </source>
</evidence>
<keyword evidence="9 11" id="KW-0206">Cytoskeleton</keyword>
<dbReference type="GO" id="GO:0000132">
    <property type="term" value="P:establishment of mitotic spindle orientation"/>
    <property type="evidence" value="ECO:0007669"/>
    <property type="project" value="UniProtKB-UniRule"/>
</dbReference>
<feature type="repeat" description="WD" evidence="12">
    <location>
        <begin position="120"/>
        <end position="161"/>
    </location>
</feature>
<dbReference type="AlphaFoldDB" id="A0A0L6V997"/>
<evidence type="ECO:0000259" key="14">
    <source>
        <dbReference type="Pfam" id="PF24951"/>
    </source>
</evidence>
<feature type="repeat" description="WD" evidence="12">
    <location>
        <begin position="401"/>
        <end position="442"/>
    </location>
</feature>
<name>A0A0L6V997_9BASI</name>
<dbReference type="InterPro" id="IPR037190">
    <property type="entry name" value="LIS1_N"/>
</dbReference>
<dbReference type="PANTHER" id="PTHR22847">
    <property type="entry name" value="WD40 REPEAT PROTEIN"/>
    <property type="match status" value="1"/>
</dbReference>
<evidence type="ECO:0000256" key="4">
    <source>
        <dbReference type="ARBA" id="ARBA00022618"/>
    </source>
</evidence>
<comment type="similarity">
    <text evidence="11">Belongs to the WD repeat LIS1/nudF family.</text>
</comment>
<dbReference type="PANTHER" id="PTHR22847:SF637">
    <property type="entry name" value="WD REPEAT DOMAIN 5B"/>
    <property type="match status" value="1"/>
</dbReference>
<feature type="domain" description="PAC1-like LisH-like dimerisation" evidence="14">
    <location>
        <begin position="10"/>
        <end position="41"/>
    </location>
</feature>
<comment type="subcellular location">
    <subcellularLocation>
        <location evidence="11">Cytoplasm</location>
        <location evidence="11">Cytoskeleton</location>
    </subcellularLocation>
    <subcellularLocation>
        <location evidence="11">Cytoplasm</location>
        <location evidence="11">Cytoskeleton</location>
        <location evidence="11">Spindle pole</location>
    </subcellularLocation>
    <text evidence="11">Localizes to the plus ends of microtubules at the hyphal tip and the mitotic spindle poles.</text>
</comment>
<dbReference type="Gene3D" id="2.130.10.10">
    <property type="entry name" value="YVTN repeat-like/Quinoprotein amine dehydrogenase"/>
    <property type="match status" value="1"/>
</dbReference>
<reference evidence="15 16" key="1">
    <citation type="submission" date="2015-08" db="EMBL/GenBank/DDBJ databases">
        <title>Next Generation Sequencing and Analysis of the Genome of Puccinia sorghi L Schw, the Causal Agent of Maize Common Rust.</title>
        <authorList>
            <person name="Rochi L."/>
            <person name="Burguener G."/>
            <person name="Darino M."/>
            <person name="Turjanski A."/>
            <person name="Kreff E."/>
            <person name="Dieguez M.J."/>
            <person name="Sacco F."/>
        </authorList>
    </citation>
    <scope>NUCLEOTIDE SEQUENCE [LARGE SCALE GENOMIC DNA]</scope>
    <source>
        <strain evidence="15 16">RO10H11247</strain>
    </source>
</reference>
<dbReference type="CDD" id="cd00200">
    <property type="entry name" value="WD40"/>
    <property type="match status" value="1"/>
</dbReference>
<dbReference type="SMART" id="SM00667">
    <property type="entry name" value="LisH"/>
    <property type="match status" value="1"/>
</dbReference>
<keyword evidence="8 11" id="KW-0175">Coiled coil</keyword>
<evidence type="ECO:0000313" key="15">
    <source>
        <dbReference type="EMBL" id="KNZ57341.1"/>
    </source>
</evidence>
<evidence type="ECO:0000256" key="2">
    <source>
        <dbReference type="ARBA" id="ARBA00022490"/>
    </source>
</evidence>
<dbReference type="InterPro" id="IPR036322">
    <property type="entry name" value="WD40_repeat_dom_sf"/>
</dbReference>
<dbReference type="SUPFAM" id="SSF109925">
    <property type="entry name" value="Lissencephaly-1 protein (Lis-1, PAF-AH alpha) N-terminal domain"/>
    <property type="match status" value="1"/>
</dbReference>
<dbReference type="InterPro" id="IPR006594">
    <property type="entry name" value="LisH"/>
</dbReference>
<evidence type="ECO:0000256" key="9">
    <source>
        <dbReference type="ARBA" id="ARBA00023212"/>
    </source>
</evidence>
<comment type="domain">
    <text evidence="11">Dimerization mediated by the LisH domain may be required to activate dynein.</text>
</comment>
<comment type="function">
    <text evidence="11">Positively regulates the activity of the minus-end directed microtubule motor protein dynein. May enhance dynein-mediated microtubule sliding by targeting dynein to the microtubule plus end. Required for nuclear migration during vegetative growth as well as development. Required for retrograde early endosome (EE) transport from the hyphal tip. Required for localization of dynein to the mitotic spindle poles. Recruits additional proteins to the dynein complex at SPBs.</text>
</comment>
<feature type="region of interest" description="Disordered" evidence="13">
    <location>
        <begin position="460"/>
        <end position="482"/>
    </location>
</feature>
<dbReference type="GO" id="GO:0051301">
    <property type="term" value="P:cell division"/>
    <property type="evidence" value="ECO:0007669"/>
    <property type="project" value="UniProtKB-KW"/>
</dbReference>
<dbReference type="InterPro" id="IPR017252">
    <property type="entry name" value="Dynein_regulator_LIS1"/>
</dbReference>
<organism evidence="15 16">
    <name type="scientific">Puccinia sorghi</name>
    <dbReference type="NCBI Taxonomy" id="27349"/>
    <lineage>
        <taxon>Eukaryota</taxon>
        <taxon>Fungi</taxon>
        <taxon>Dikarya</taxon>
        <taxon>Basidiomycota</taxon>
        <taxon>Pucciniomycotina</taxon>
        <taxon>Pucciniomycetes</taxon>
        <taxon>Pucciniales</taxon>
        <taxon>Pucciniaceae</taxon>
        <taxon>Puccinia</taxon>
    </lineage>
</organism>
<dbReference type="GO" id="GO:0005875">
    <property type="term" value="C:microtubule associated complex"/>
    <property type="evidence" value="ECO:0007669"/>
    <property type="project" value="UniProtKB-UniRule"/>
</dbReference>
<dbReference type="GO" id="GO:1990234">
    <property type="term" value="C:transferase complex"/>
    <property type="evidence" value="ECO:0007669"/>
    <property type="project" value="UniProtKB-ARBA"/>
</dbReference>
<dbReference type="PROSITE" id="PS50082">
    <property type="entry name" value="WD_REPEATS_2"/>
    <property type="match status" value="4"/>
</dbReference>
<keyword evidence="7 11" id="KW-0498">Mitosis</keyword>
<dbReference type="OrthoDB" id="10264588at2759"/>
<dbReference type="SMART" id="SM00320">
    <property type="entry name" value="WD40"/>
    <property type="match status" value="7"/>
</dbReference>
<dbReference type="Proteomes" id="UP000037035">
    <property type="component" value="Unassembled WGS sequence"/>
</dbReference>
<sequence length="515" mass="56924">MAPLASVLSERQKEELHRALLDYLSSAGLHSTFEALKSELPAQQDFQPDPKAKWAGLLEKKWTSVIRLQKKIMDLERENSMLKDELASAGSITSSRKGQQEDWLPGRGGGARHTLVSVLLTGHRSPITAVAFHPTFSSLASASEDCTIKIWDYETGEFEVTLKGHTKVVCDVDYDSKGTFLGKIRSRTLEQNIILPDIINLSKLNPPVSCSSDLTIKLWDCSNNYRCTKTLYDHDHSVSSSRFLPGDTHIVSASRDQTIKIWEVATSLVSFSKQTSSFNLFCVKTLRGHSEWVRGVWPWTHGKLLVSASNDQVSFPFTARIWDLTTGESKVELRGHEHVVEIAAFTPQVANAAIREMAGIPAPTTQDSKTKEPDPVFVATGSRDKTIRIWDCSSGQCLKTLVGHDNWIRALVFHPNGQHLLSCSDDKTIRAWEMRTGRCVKVVDAHDHFITSMAWGRALAGGGPPTTNADSADHPNGQSPSTHRRVAVLATGSVDQSIKIWAPYFFCALSLPLPA</sequence>
<dbReference type="GO" id="GO:0051012">
    <property type="term" value="P:microtubule sliding"/>
    <property type="evidence" value="ECO:0007669"/>
    <property type="project" value="UniProtKB-UniRule"/>
</dbReference>
<comment type="caution">
    <text evidence="15">The sequence shown here is derived from an EMBL/GenBank/DDBJ whole genome shotgun (WGS) entry which is preliminary data.</text>
</comment>
<evidence type="ECO:0000313" key="16">
    <source>
        <dbReference type="Proteomes" id="UP000037035"/>
    </source>
</evidence>
<dbReference type="PIRSF" id="PIRSF037647">
    <property type="entry name" value="Dynein_regulator_Lis1"/>
    <property type="match status" value="1"/>
</dbReference>
<keyword evidence="3 12" id="KW-0853">WD repeat</keyword>
<feature type="repeat" description="WD" evidence="12">
    <location>
        <begin position="373"/>
        <end position="400"/>
    </location>
</feature>
<dbReference type="Pfam" id="PF24951">
    <property type="entry name" value="LisH_PAC1"/>
    <property type="match status" value="1"/>
</dbReference>
<proteinExistence type="inferred from homology"/>
<evidence type="ECO:0000256" key="13">
    <source>
        <dbReference type="SAM" id="MobiDB-lite"/>
    </source>
</evidence>
<evidence type="ECO:0000256" key="8">
    <source>
        <dbReference type="ARBA" id="ARBA00023054"/>
    </source>
</evidence>
<dbReference type="GO" id="GO:0005737">
    <property type="term" value="C:cytoplasm"/>
    <property type="evidence" value="ECO:0007669"/>
    <property type="project" value="UniProtKB-UniRule"/>
</dbReference>
<dbReference type="InterPro" id="IPR056795">
    <property type="entry name" value="PAC1-like_LisH-like_dom"/>
</dbReference>
<keyword evidence="4 11" id="KW-0132">Cell division</keyword>
<evidence type="ECO:0000256" key="11">
    <source>
        <dbReference type="HAMAP-Rule" id="MF_03141"/>
    </source>
</evidence>
<evidence type="ECO:0000256" key="1">
    <source>
        <dbReference type="ARBA" id="ARBA00022448"/>
    </source>
</evidence>
<dbReference type="PROSITE" id="PS00678">
    <property type="entry name" value="WD_REPEATS_1"/>
    <property type="match status" value="2"/>
</dbReference>
<keyword evidence="16" id="KW-1185">Reference proteome</keyword>
<keyword evidence="6" id="KW-0677">Repeat</keyword>
<dbReference type="Gene3D" id="1.20.960.30">
    <property type="match status" value="1"/>
</dbReference>
<dbReference type="EMBL" id="LAVV01007040">
    <property type="protein sequence ID" value="KNZ57341.1"/>
    <property type="molecule type" value="Genomic_DNA"/>
</dbReference>
<evidence type="ECO:0000256" key="7">
    <source>
        <dbReference type="ARBA" id="ARBA00022776"/>
    </source>
</evidence>
<keyword evidence="2 11" id="KW-0963">Cytoplasm</keyword>
<dbReference type="InterPro" id="IPR001680">
    <property type="entry name" value="WD40_rpt"/>
</dbReference>
<evidence type="ECO:0000256" key="3">
    <source>
        <dbReference type="ARBA" id="ARBA00022574"/>
    </source>
</evidence>
<dbReference type="PRINTS" id="PR00320">
    <property type="entry name" value="GPROTEINBRPT"/>
</dbReference>
<dbReference type="InterPro" id="IPR015943">
    <property type="entry name" value="WD40/YVTN_repeat-like_dom_sf"/>
</dbReference>
<keyword evidence="10 11" id="KW-0131">Cell cycle</keyword>
<comment type="subunit">
    <text evidence="11">Self-associates. Interacts with NDL1 and dynein.</text>
</comment>
<dbReference type="InterPro" id="IPR020472">
    <property type="entry name" value="WD40_PAC1"/>
</dbReference>
<accession>A0A0L6V997</accession>